<accession>A0A2R8CR69</accession>
<dbReference type="EMBL" id="ONZI01000007">
    <property type="protein sequence ID" value="SPJ35408.1"/>
    <property type="molecule type" value="Genomic_DNA"/>
</dbReference>
<keyword evidence="4" id="KW-1185">Reference proteome</keyword>
<dbReference type="Proteomes" id="UP000244934">
    <property type="component" value="Unassembled WGS sequence"/>
</dbReference>
<evidence type="ECO:0000313" key="2">
    <source>
        <dbReference type="EMBL" id="SPJ35405.1"/>
    </source>
</evidence>
<feature type="compositionally biased region" description="Basic residues" evidence="1">
    <location>
        <begin position="1"/>
        <end position="11"/>
    </location>
</feature>
<evidence type="ECO:0000256" key="1">
    <source>
        <dbReference type="SAM" id="MobiDB-lite"/>
    </source>
</evidence>
<name>A0A2R8CR69_9GAMM</name>
<evidence type="ECO:0000313" key="4">
    <source>
        <dbReference type="Proteomes" id="UP000244934"/>
    </source>
</evidence>
<dbReference type="EMBL" id="ONZI01000007">
    <property type="protein sequence ID" value="SPJ35405.1"/>
    <property type="molecule type" value="Genomic_DNA"/>
</dbReference>
<evidence type="ECO:0000313" key="3">
    <source>
        <dbReference type="EMBL" id="SPJ35408.1"/>
    </source>
</evidence>
<reference evidence="4" key="1">
    <citation type="submission" date="2018-03" db="EMBL/GenBank/DDBJ databases">
        <authorList>
            <person name="Navarro De La Torre S."/>
        </authorList>
    </citation>
    <scope>NUCLEOTIDE SEQUENCE [LARGE SCALE GENOMIC DNA]</scope>
    <source>
        <strain evidence="4">EAod3</strain>
    </source>
</reference>
<organism evidence="2 4">
    <name type="scientific">Kushneria phyllosphaerae</name>
    <dbReference type="NCBI Taxonomy" id="2100822"/>
    <lineage>
        <taxon>Bacteria</taxon>
        <taxon>Pseudomonadati</taxon>
        <taxon>Pseudomonadota</taxon>
        <taxon>Gammaproteobacteria</taxon>
        <taxon>Oceanospirillales</taxon>
        <taxon>Halomonadaceae</taxon>
        <taxon>Kushneria</taxon>
    </lineage>
</organism>
<gene>
    <name evidence="2" type="ORF">KSP9073_03467</name>
    <name evidence="3" type="ORF">KSP9073_03470</name>
</gene>
<reference evidence="2" key="2">
    <citation type="submission" date="2018-03" db="EMBL/GenBank/DDBJ databases">
        <authorList>
            <person name="Keele B.F."/>
        </authorList>
    </citation>
    <scope>NUCLEOTIDE SEQUENCE [LARGE SCALE GENOMIC DNA]</scope>
    <source>
        <strain evidence="2">EAod3</strain>
    </source>
</reference>
<protein>
    <submittedName>
        <fullName evidence="2">Uncharacterized protein</fullName>
    </submittedName>
</protein>
<feature type="region of interest" description="Disordered" evidence="1">
    <location>
        <begin position="1"/>
        <end position="50"/>
    </location>
</feature>
<sequence>MRRSQMCHRRQTMTGNRSRSEWGAAFSQAPDGHAGGLGEPLSITRPSDVKHTPVCGRKWGRAPIVRCRRSQPDSVLLEGANGILSKAINEAYAET</sequence>
<proteinExistence type="predicted"/>
<dbReference type="AlphaFoldDB" id="A0A2R8CR69"/>